<sequence length="236" mass="26706">MLLKAFFTYLLNDFTGNAYVYAYGAPSNPHTLPFWPNRALLVWTFWIRTWLQLDMAHSLVAAGTTLWGVYSPRDWPPMFGLPWDLWTLRRFWGQTWHQLQRRPLSSIGIATARGLGFRKGTMASRYTQLYVAFAISGLIHAGGATMAIYHDMGTLRFFILQALAITTEDIVIAVAKKLGFRAGLFGKLVGYLWVAAWMAWSGDHWVAEKIAVGTYQLPGFVPYSFAEWFGIHGGSK</sequence>
<feature type="transmembrane region" description="Helical" evidence="7">
    <location>
        <begin position="129"/>
        <end position="149"/>
    </location>
</feature>
<reference evidence="9" key="1">
    <citation type="submission" date="2021-03" db="EMBL/GenBank/DDBJ databases">
        <title>Comparative genomics and phylogenomic investigation of the class Geoglossomycetes provide insights into ecological specialization and systematics.</title>
        <authorList>
            <person name="Melie T."/>
            <person name="Pirro S."/>
            <person name="Miller A.N."/>
            <person name="Quandt A."/>
        </authorList>
    </citation>
    <scope>NUCLEOTIDE SEQUENCE</scope>
    <source>
        <strain evidence="9">CAQ_001_2017</strain>
    </source>
</reference>
<comment type="subcellular location">
    <subcellularLocation>
        <location evidence="1">Membrane</location>
        <topology evidence="1">Multi-pass membrane protein</topology>
    </subcellularLocation>
</comment>
<evidence type="ECO:0000313" key="10">
    <source>
        <dbReference type="Proteomes" id="UP000750711"/>
    </source>
</evidence>
<protein>
    <recommendedName>
        <fullName evidence="8">Wax synthase domain-containing protein</fullName>
    </recommendedName>
</protein>
<keyword evidence="3" id="KW-0808">Transferase</keyword>
<dbReference type="EMBL" id="JAGHQM010000338">
    <property type="protein sequence ID" value="KAH0562493.1"/>
    <property type="molecule type" value="Genomic_DNA"/>
</dbReference>
<dbReference type="Pfam" id="PF13813">
    <property type="entry name" value="MBOAT_2"/>
    <property type="match status" value="1"/>
</dbReference>
<feature type="transmembrane region" description="Helical" evidence="7">
    <location>
        <begin position="155"/>
        <end position="175"/>
    </location>
</feature>
<comment type="similarity">
    <text evidence="2">Belongs to the wax synthase family.</text>
</comment>
<dbReference type="InterPro" id="IPR032805">
    <property type="entry name" value="Wax_synthase_dom"/>
</dbReference>
<keyword evidence="10" id="KW-1185">Reference proteome</keyword>
<evidence type="ECO:0000256" key="7">
    <source>
        <dbReference type="SAM" id="Phobius"/>
    </source>
</evidence>
<dbReference type="GO" id="GO:0016020">
    <property type="term" value="C:membrane"/>
    <property type="evidence" value="ECO:0007669"/>
    <property type="project" value="UniProtKB-SubCell"/>
</dbReference>
<dbReference type="GO" id="GO:0006629">
    <property type="term" value="P:lipid metabolic process"/>
    <property type="evidence" value="ECO:0007669"/>
    <property type="project" value="InterPro"/>
</dbReference>
<keyword evidence="4 7" id="KW-0812">Transmembrane</keyword>
<keyword evidence="5 7" id="KW-1133">Transmembrane helix</keyword>
<keyword evidence="6 7" id="KW-0472">Membrane</keyword>
<dbReference type="GO" id="GO:0008374">
    <property type="term" value="F:O-acyltransferase activity"/>
    <property type="evidence" value="ECO:0007669"/>
    <property type="project" value="InterPro"/>
</dbReference>
<proteinExistence type="inferred from homology"/>
<accession>A0A9P8LEC8</accession>
<evidence type="ECO:0000256" key="2">
    <source>
        <dbReference type="ARBA" id="ARBA00007282"/>
    </source>
</evidence>
<evidence type="ECO:0000256" key="1">
    <source>
        <dbReference type="ARBA" id="ARBA00004141"/>
    </source>
</evidence>
<organism evidence="9 10">
    <name type="scientific">Trichoglossum hirsutum</name>
    <dbReference type="NCBI Taxonomy" id="265104"/>
    <lineage>
        <taxon>Eukaryota</taxon>
        <taxon>Fungi</taxon>
        <taxon>Dikarya</taxon>
        <taxon>Ascomycota</taxon>
        <taxon>Pezizomycotina</taxon>
        <taxon>Geoglossomycetes</taxon>
        <taxon>Geoglossales</taxon>
        <taxon>Geoglossaceae</taxon>
        <taxon>Trichoglossum</taxon>
    </lineage>
</organism>
<feature type="transmembrane region" description="Helical" evidence="7">
    <location>
        <begin position="182"/>
        <end position="200"/>
    </location>
</feature>
<dbReference type="PANTHER" id="PTHR31595">
    <property type="entry name" value="LONG-CHAIN-ALCOHOL O-FATTY-ACYLTRANSFERASE 3-RELATED"/>
    <property type="match status" value="1"/>
</dbReference>
<dbReference type="PANTHER" id="PTHR31595:SF60">
    <property type="entry name" value="BIOSYNTHESIS PROTEIN (TRI7), PUTATIVE (AFU_ORTHOLOGUE AFUA_8G05970)-RELATED"/>
    <property type="match status" value="1"/>
</dbReference>
<name>A0A9P8LEC8_9PEZI</name>
<evidence type="ECO:0000256" key="5">
    <source>
        <dbReference type="ARBA" id="ARBA00022989"/>
    </source>
</evidence>
<evidence type="ECO:0000259" key="8">
    <source>
        <dbReference type="Pfam" id="PF13813"/>
    </source>
</evidence>
<gene>
    <name evidence="9" type="ORF">GP486_002814</name>
</gene>
<dbReference type="InterPro" id="IPR044851">
    <property type="entry name" value="Wax_synthase"/>
</dbReference>
<dbReference type="Proteomes" id="UP000750711">
    <property type="component" value="Unassembled WGS sequence"/>
</dbReference>
<evidence type="ECO:0000256" key="6">
    <source>
        <dbReference type="ARBA" id="ARBA00023136"/>
    </source>
</evidence>
<evidence type="ECO:0000313" key="9">
    <source>
        <dbReference type="EMBL" id="KAH0562493.1"/>
    </source>
</evidence>
<comment type="caution">
    <text evidence="9">The sequence shown here is derived from an EMBL/GenBank/DDBJ whole genome shotgun (WGS) entry which is preliminary data.</text>
</comment>
<evidence type="ECO:0000256" key="4">
    <source>
        <dbReference type="ARBA" id="ARBA00022692"/>
    </source>
</evidence>
<dbReference type="AlphaFoldDB" id="A0A9P8LEC8"/>
<feature type="domain" description="Wax synthase" evidence="8">
    <location>
        <begin position="75"/>
        <end position="160"/>
    </location>
</feature>
<evidence type="ECO:0000256" key="3">
    <source>
        <dbReference type="ARBA" id="ARBA00022679"/>
    </source>
</evidence>